<feature type="region of interest" description="Disordered" evidence="1">
    <location>
        <begin position="177"/>
        <end position="199"/>
    </location>
</feature>
<dbReference type="AlphaFoldDB" id="A0A7M5UJK6"/>
<dbReference type="InterPro" id="IPR011993">
    <property type="entry name" value="PH-like_dom_sf"/>
</dbReference>
<sequence length="238" mass="27704">MRTGGGFCQLCQKKRTFHSGNAIKSPPNDKLKKKSFRPRWLVLSSVDRCSNCTKDENKNESGDKECTMLFYYTDQSESTLKGYFNLTDAIIESVDHITEDVPSKYRDCPNIIRWELPKHEGRVLYTLLETQEAKDLWLKAIDELKFLQKRRSINEETNREDDQPSISKVTLRYDRGPSFDEDCDNENKQDVNGNDVARNSTDCDTLSNEVFSHFREITKSFVEVALTDHDEFMENFKN</sequence>
<dbReference type="GeneID" id="136800204"/>
<protein>
    <recommendedName>
        <fullName evidence="4">PH domain-containing protein</fullName>
    </recommendedName>
</protein>
<accession>A0A7M5UJK6</accession>
<dbReference type="EnsemblMetazoa" id="CLYHEMT000576.1">
    <property type="protein sequence ID" value="CLYHEMP000576.1"/>
    <property type="gene ID" value="CLYHEMG000576"/>
</dbReference>
<reference evidence="2" key="1">
    <citation type="submission" date="2021-01" db="UniProtKB">
        <authorList>
            <consortium name="EnsemblMetazoa"/>
        </authorList>
    </citation>
    <scope>IDENTIFICATION</scope>
</reference>
<name>A0A7M5UJK6_9CNID</name>
<dbReference type="SUPFAM" id="SSF50729">
    <property type="entry name" value="PH domain-like"/>
    <property type="match status" value="1"/>
</dbReference>
<evidence type="ECO:0000313" key="3">
    <source>
        <dbReference type="Proteomes" id="UP000594262"/>
    </source>
</evidence>
<proteinExistence type="predicted"/>
<evidence type="ECO:0000313" key="2">
    <source>
        <dbReference type="EnsemblMetazoa" id="CLYHEMP000576.1"/>
    </source>
</evidence>
<dbReference type="RefSeq" id="XP_066912926.1">
    <property type="nucleotide sequence ID" value="XM_067056825.1"/>
</dbReference>
<evidence type="ECO:0008006" key="4">
    <source>
        <dbReference type="Google" id="ProtNLM"/>
    </source>
</evidence>
<dbReference type="Gene3D" id="2.30.29.30">
    <property type="entry name" value="Pleckstrin-homology domain (PH domain)/Phosphotyrosine-binding domain (PTB)"/>
    <property type="match status" value="1"/>
</dbReference>
<keyword evidence="3" id="KW-1185">Reference proteome</keyword>
<organism evidence="2 3">
    <name type="scientific">Clytia hemisphaerica</name>
    <dbReference type="NCBI Taxonomy" id="252671"/>
    <lineage>
        <taxon>Eukaryota</taxon>
        <taxon>Metazoa</taxon>
        <taxon>Cnidaria</taxon>
        <taxon>Hydrozoa</taxon>
        <taxon>Hydroidolina</taxon>
        <taxon>Leptothecata</taxon>
        <taxon>Obeliida</taxon>
        <taxon>Clytiidae</taxon>
        <taxon>Clytia</taxon>
    </lineage>
</organism>
<dbReference type="Proteomes" id="UP000594262">
    <property type="component" value="Unplaced"/>
</dbReference>
<evidence type="ECO:0000256" key="1">
    <source>
        <dbReference type="SAM" id="MobiDB-lite"/>
    </source>
</evidence>